<protein>
    <submittedName>
        <fullName evidence="5">Rhamnosyltransferase</fullName>
    </submittedName>
</protein>
<evidence type="ECO:0000256" key="1">
    <source>
        <dbReference type="ARBA" id="ARBA00006739"/>
    </source>
</evidence>
<dbReference type="InterPro" id="IPR001173">
    <property type="entry name" value="Glyco_trans_2-like"/>
</dbReference>
<dbReference type="KEGG" id="pyt:PKF023_03140"/>
<keyword evidence="2" id="KW-0328">Glycosyltransferase</keyword>
<dbReference type="Pfam" id="PF00535">
    <property type="entry name" value="Glycos_transf_2"/>
    <property type="match status" value="1"/>
</dbReference>
<dbReference type="SUPFAM" id="SSF53448">
    <property type="entry name" value="Nucleotide-diphospho-sugar transferases"/>
    <property type="match status" value="1"/>
</dbReference>
<proteinExistence type="inferred from homology"/>
<accession>A0A9C7FAW1</accession>
<dbReference type="Gene3D" id="3.90.550.10">
    <property type="entry name" value="Spore Coat Polysaccharide Biosynthesis Protein SpsA, Chain A"/>
    <property type="match status" value="1"/>
</dbReference>
<dbReference type="CDD" id="cd02526">
    <property type="entry name" value="GT2_RfbF_like"/>
    <property type="match status" value="1"/>
</dbReference>
<dbReference type="EMBL" id="AP026973">
    <property type="protein sequence ID" value="BDT76511.1"/>
    <property type="molecule type" value="Genomic_DNA"/>
</dbReference>
<organism evidence="5">
    <name type="scientific">Polynucleobacter yangtzensis</name>
    <dbReference type="NCBI Taxonomy" id="1743159"/>
    <lineage>
        <taxon>Bacteria</taxon>
        <taxon>Pseudomonadati</taxon>
        <taxon>Pseudomonadota</taxon>
        <taxon>Betaproteobacteria</taxon>
        <taxon>Burkholderiales</taxon>
        <taxon>Burkholderiaceae</taxon>
        <taxon>Polynucleobacter</taxon>
    </lineage>
</organism>
<reference evidence="5" key="1">
    <citation type="submission" date="2022-11" db="EMBL/GenBank/DDBJ databases">
        <title>Complete Genome Sequences of three Polynucleobacter sp. Subcluster PnecC Strains KF022, KF023, and KF032 Isolated from a Shallow Eutrophic Lake in Japan.</title>
        <authorList>
            <person name="Ogata Y."/>
            <person name="Watanabe K."/>
            <person name="Takemine S."/>
            <person name="Shindo C."/>
            <person name="Kurokawa R."/>
            <person name="Suda W."/>
        </authorList>
    </citation>
    <scope>NUCLEOTIDE SEQUENCE</scope>
    <source>
        <strain evidence="5">KF023</strain>
    </source>
</reference>
<dbReference type="RefSeq" id="WP_281742874.1">
    <property type="nucleotide sequence ID" value="NZ_AP026973.1"/>
</dbReference>
<dbReference type="InterPro" id="IPR029044">
    <property type="entry name" value="Nucleotide-diphossugar_trans"/>
</dbReference>
<dbReference type="PANTHER" id="PTHR43179">
    <property type="entry name" value="RHAMNOSYLTRANSFERASE WBBL"/>
    <property type="match status" value="1"/>
</dbReference>
<evidence type="ECO:0000256" key="3">
    <source>
        <dbReference type="ARBA" id="ARBA00022679"/>
    </source>
</evidence>
<dbReference type="Proteomes" id="UP001211097">
    <property type="component" value="Chromosome"/>
</dbReference>
<gene>
    <name evidence="5" type="primary">rfbQ</name>
    <name evidence="5" type="ORF">PKF023_03140</name>
</gene>
<evidence type="ECO:0000256" key="2">
    <source>
        <dbReference type="ARBA" id="ARBA00022676"/>
    </source>
</evidence>
<evidence type="ECO:0000313" key="5">
    <source>
        <dbReference type="EMBL" id="BDT76511.1"/>
    </source>
</evidence>
<feature type="domain" description="Glycosyltransferase 2-like" evidence="4">
    <location>
        <begin position="9"/>
        <end position="146"/>
    </location>
</feature>
<dbReference type="AlphaFoldDB" id="A0A9C7FAW1"/>
<keyword evidence="3" id="KW-0808">Transferase</keyword>
<sequence length="301" mass="33845">MNSPKIIAVVVTYHPQWSDLCALLKLTLPQVDQIIIIDNGSSKKAIKEISEFSKKHSIELHCLGQNYGIAAAQNKGMVLAKSYGAQYAVLFDQDSLPAPDLVSKLLEASVSKEASGIKVAAVGPFYEDPRRLVPSRPFVSLHGLRLVLQNNQGPEEIIPVSYLIASASLISIKAFDAVGPMQEELFIDYVDIDWGLRARQLGFQSFGVRDALLEHNLGEKIRFIFGRSFCFHSPLRHYYQFRNGLWLYRQPYLSASEKIGGYGRLLKRFIACALFFKPRKKNLRMMFEGLVHGFSGRLGKH</sequence>
<evidence type="ECO:0000259" key="4">
    <source>
        <dbReference type="Pfam" id="PF00535"/>
    </source>
</evidence>
<name>A0A9C7FAW1_9BURK</name>
<dbReference type="GO" id="GO:0016757">
    <property type="term" value="F:glycosyltransferase activity"/>
    <property type="evidence" value="ECO:0007669"/>
    <property type="project" value="UniProtKB-KW"/>
</dbReference>
<dbReference type="PANTHER" id="PTHR43179:SF12">
    <property type="entry name" value="GALACTOFURANOSYLTRANSFERASE GLFT2"/>
    <property type="match status" value="1"/>
</dbReference>
<comment type="similarity">
    <text evidence="1">Belongs to the glycosyltransferase 2 family.</text>
</comment>